<comment type="caution">
    <text evidence="7">Lacks conserved residue(s) required for the propagation of feature annotation.</text>
</comment>
<dbReference type="SUPFAM" id="SSF52374">
    <property type="entry name" value="Nucleotidylyl transferase"/>
    <property type="match status" value="1"/>
</dbReference>
<gene>
    <name evidence="7" type="primary">gltX</name>
    <name evidence="10" type="ORF">UR23_C0022G0003</name>
</gene>
<evidence type="ECO:0000313" key="11">
    <source>
        <dbReference type="Proteomes" id="UP000034349"/>
    </source>
</evidence>
<comment type="subunit">
    <text evidence="7">Monomer.</text>
</comment>
<dbReference type="Pfam" id="PF00749">
    <property type="entry name" value="tRNA-synt_1c"/>
    <property type="match status" value="1"/>
</dbReference>
<accession>A0A0F9YXU7</accession>
<dbReference type="InterPro" id="IPR004527">
    <property type="entry name" value="Glu-tRNA-ligase_bac/mito"/>
</dbReference>
<evidence type="ECO:0000256" key="4">
    <source>
        <dbReference type="ARBA" id="ARBA00022840"/>
    </source>
</evidence>
<evidence type="ECO:0000259" key="9">
    <source>
        <dbReference type="Pfam" id="PF19269"/>
    </source>
</evidence>
<dbReference type="InterPro" id="IPR020751">
    <property type="entry name" value="aa-tRNA-synth_I_codon-bd_sub2"/>
</dbReference>
<dbReference type="PRINTS" id="PR00987">
    <property type="entry name" value="TRNASYNTHGLU"/>
</dbReference>
<proteinExistence type="inferred from homology"/>
<feature type="short sequence motif" description="'KMSKS' region" evidence="7">
    <location>
        <begin position="224"/>
        <end position="228"/>
    </location>
</feature>
<dbReference type="GO" id="GO:0006424">
    <property type="term" value="P:glutamyl-tRNA aminoacylation"/>
    <property type="evidence" value="ECO:0007669"/>
    <property type="project" value="UniProtKB-UniRule"/>
</dbReference>
<keyword evidence="4 7" id="KW-0067">ATP-binding</keyword>
<dbReference type="InterPro" id="IPR020058">
    <property type="entry name" value="Glu/Gln-tRNA-synth_Ib_cat-dom"/>
</dbReference>
<name>A0A0F9YXU7_9BACT</name>
<dbReference type="AlphaFoldDB" id="A0A0F9YXU7"/>
<keyword evidence="2 7" id="KW-0436">Ligase</keyword>
<feature type="binding site" evidence="7">
    <location>
        <position position="227"/>
    </location>
    <ligand>
        <name>ATP</name>
        <dbReference type="ChEBI" id="CHEBI:30616"/>
    </ligand>
</feature>
<dbReference type="SUPFAM" id="SSF48163">
    <property type="entry name" value="An anticodon-binding domain of class I aminoacyl-tRNA synthetases"/>
    <property type="match status" value="1"/>
</dbReference>
<dbReference type="InterPro" id="IPR008925">
    <property type="entry name" value="aa_tRNA-synth_I_cd-bd_sf"/>
</dbReference>
<evidence type="ECO:0000256" key="3">
    <source>
        <dbReference type="ARBA" id="ARBA00022741"/>
    </source>
</evidence>
<dbReference type="InterPro" id="IPR000924">
    <property type="entry name" value="Glu/Gln-tRNA-synth"/>
</dbReference>
<organism evidence="10 11">
    <name type="scientific">Candidatus Roizmanbacteria bacterium GW2011_GWA2_32_13</name>
    <dbReference type="NCBI Taxonomy" id="1618475"/>
    <lineage>
        <taxon>Bacteria</taxon>
        <taxon>Candidatus Roizmaniibacteriota</taxon>
    </lineage>
</organism>
<dbReference type="GO" id="GO:0005524">
    <property type="term" value="F:ATP binding"/>
    <property type="evidence" value="ECO:0007669"/>
    <property type="project" value="UniProtKB-UniRule"/>
</dbReference>
<keyword evidence="6 7" id="KW-0030">Aminoacyl-tRNA synthetase</keyword>
<evidence type="ECO:0000256" key="7">
    <source>
        <dbReference type="HAMAP-Rule" id="MF_00022"/>
    </source>
</evidence>
<dbReference type="InterPro" id="IPR014729">
    <property type="entry name" value="Rossmann-like_a/b/a_fold"/>
</dbReference>
<dbReference type="InterPro" id="IPR033910">
    <property type="entry name" value="GluRS_core"/>
</dbReference>
<keyword evidence="5 7" id="KW-0648">Protein biosynthesis</keyword>
<evidence type="ECO:0000313" key="10">
    <source>
        <dbReference type="EMBL" id="KKP36253.1"/>
    </source>
</evidence>
<comment type="catalytic activity">
    <reaction evidence="7">
        <text>tRNA(Glu) + L-glutamate + ATP = L-glutamyl-tRNA(Glu) + AMP + diphosphate</text>
        <dbReference type="Rhea" id="RHEA:23540"/>
        <dbReference type="Rhea" id="RHEA-COMP:9663"/>
        <dbReference type="Rhea" id="RHEA-COMP:9680"/>
        <dbReference type="ChEBI" id="CHEBI:29985"/>
        <dbReference type="ChEBI" id="CHEBI:30616"/>
        <dbReference type="ChEBI" id="CHEBI:33019"/>
        <dbReference type="ChEBI" id="CHEBI:78442"/>
        <dbReference type="ChEBI" id="CHEBI:78520"/>
        <dbReference type="ChEBI" id="CHEBI:456215"/>
        <dbReference type="EC" id="6.1.1.17"/>
    </reaction>
</comment>
<comment type="caution">
    <text evidence="10">The sequence shown here is derived from an EMBL/GenBank/DDBJ whole genome shotgun (WGS) entry which is preliminary data.</text>
</comment>
<dbReference type="Gene3D" id="1.10.10.350">
    <property type="match status" value="1"/>
</dbReference>
<dbReference type="PANTHER" id="PTHR43311">
    <property type="entry name" value="GLUTAMATE--TRNA LIGASE"/>
    <property type="match status" value="1"/>
</dbReference>
<dbReference type="InterPro" id="IPR045462">
    <property type="entry name" value="aa-tRNA-synth_I_cd-bd"/>
</dbReference>
<dbReference type="Proteomes" id="UP000034349">
    <property type="component" value="Unassembled WGS sequence"/>
</dbReference>
<dbReference type="Gene3D" id="3.40.50.620">
    <property type="entry name" value="HUPs"/>
    <property type="match status" value="1"/>
</dbReference>
<sequence length="455" mass="53347">MIKTRIAPAPTGKLHIGSARTALFNYLFAKKNNGIFVLRIEDTDKKRSKLKFERDIIENLKWLGLKWDEFYKQSKRNEIYKKYLQKLLNSNNAFWCNCQKEKRKPFFCKKHKKIMSNKKLTTNNGIIRFNTPKNKEIIFKDIVRGEVKFSSNDVGDFSIAKDLNTPLYNFTVVVDDYDMKISHIIRGEDGISNTPKQILLYGALGFEAPQFAHIPLILDIDRSKLSKRKNAAAIEDYKKQGYLPQALINFLALLGWHPKDEKEIFSLKDLIKEFSLERVKKGGAIIDIDKLHSINNFYIRQLSIEKLLKLLQNYESRIKNQEYGKLRKILKIERGRMNKLSDFWKLADHYFKDKLKYDKELLIWKKMSKNDLKSSLEKSYSILEKINEKNWNLENIKNILMNEADIMNNRGDLLWPLRVALSGKKFSASPFEISWAIGKKISLKRINEAQNKILV</sequence>
<keyword evidence="7" id="KW-0963">Cytoplasm</keyword>
<evidence type="ECO:0000256" key="2">
    <source>
        <dbReference type="ARBA" id="ARBA00022598"/>
    </source>
</evidence>
<evidence type="ECO:0000256" key="1">
    <source>
        <dbReference type="ARBA" id="ARBA00007894"/>
    </source>
</evidence>
<dbReference type="EC" id="6.1.1.17" evidence="7"/>
<reference evidence="10 11" key="1">
    <citation type="journal article" date="2015" name="Nature">
        <title>rRNA introns, odd ribosomes, and small enigmatic genomes across a large radiation of phyla.</title>
        <authorList>
            <person name="Brown C.T."/>
            <person name="Hug L.A."/>
            <person name="Thomas B.C."/>
            <person name="Sharon I."/>
            <person name="Castelle C.J."/>
            <person name="Singh A."/>
            <person name="Wilkins M.J."/>
            <person name="Williams K.H."/>
            <person name="Banfield J.F."/>
        </authorList>
    </citation>
    <scope>NUCLEOTIDE SEQUENCE [LARGE SCALE GENOMIC DNA]</scope>
</reference>
<dbReference type="CDD" id="cd00808">
    <property type="entry name" value="GluRS_core"/>
    <property type="match status" value="1"/>
</dbReference>
<dbReference type="PANTHER" id="PTHR43311:SF2">
    <property type="entry name" value="GLUTAMATE--TRNA LIGASE, MITOCHONDRIAL-RELATED"/>
    <property type="match status" value="1"/>
</dbReference>
<comment type="similarity">
    <text evidence="1 7">Belongs to the class-I aminoacyl-tRNA synthetase family. Glutamate--tRNA ligase type 1 subfamily.</text>
</comment>
<comment type="subcellular location">
    <subcellularLocation>
        <location evidence="7">Cytoplasm</location>
    </subcellularLocation>
</comment>
<dbReference type="EMBL" id="LBOK01000022">
    <property type="protein sequence ID" value="KKP36253.1"/>
    <property type="molecule type" value="Genomic_DNA"/>
</dbReference>
<feature type="domain" description="Aminoacyl-tRNA synthetase class I anticodon-binding" evidence="9">
    <location>
        <begin position="307"/>
        <end position="449"/>
    </location>
</feature>
<dbReference type="HAMAP" id="MF_00022">
    <property type="entry name" value="Glu_tRNA_synth_type1"/>
    <property type="match status" value="1"/>
</dbReference>
<dbReference type="GO" id="GO:0004818">
    <property type="term" value="F:glutamate-tRNA ligase activity"/>
    <property type="evidence" value="ECO:0007669"/>
    <property type="project" value="UniProtKB-UniRule"/>
</dbReference>
<dbReference type="PATRIC" id="fig|1618475.3.peg.293"/>
<dbReference type="NCBIfam" id="TIGR00464">
    <property type="entry name" value="gltX_bact"/>
    <property type="match status" value="1"/>
</dbReference>
<dbReference type="GO" id="GO:0008270">
    <property type="term" value="F:zinc ion binding"/>
    <property type="evidence" value="ECO:0007669"/>
    <property type="project" value="InterPro"/>
</dbReference>
<evidence type="ECO:0000256" key="6">
    <source>
        <dbReference type="ARBA" id="ARBA00023146"/>
    </source>
</evidence>
<comment type="function">
    <text evidence="7">Catalyzes the attachment of glutamate to tRNA(Glu) in a two-step reaction: glutamate is first activated by ATP to form Glu-AMP and then transferred to the acceptor end of tRNA(Glu).</text>
</comment>
<dbReference type="Pfam" id="PF19269">
    <property type="entry name" value="Anticodon_2"/>
    <property type="match status" value="1"/>
</dbReference>
<feature type="domain" description="Glutamyl/glutaminyl-tRNA synthetase class Ib catalytic" evidence="8">
    <location>
        <begin position="2"/>
        <end position="292"/>
    </location>
</feature>
<evidence type="ECO:0000256" key="5">
    <source>
        <dbReference type="ARBA" id="ARBA00022917"/>
    </source>
</evidence>
<keyword evidence="3 7" id="KW-0547">Nucleotide-binding</keyword>
<dbReference type="InterPro" id="IPR049940">
    <property type="entry name" value="GluQ/Sye"/>
</dbReference>
<dbReference type="GO" id="GO:0000049">
    <property type="term" value="F:tRNA binding"/>
    <property type="evidence" value="ECO:0007669"/>
    <property type="project" value="InterPro"/>
</dbReference>
<evidence type="ECO:0000259" key="8">
    <source>
        <dbReference type="Pfam" id="PF00749"/>
    </source>
</evidence>
<protein>
    <recommendedName>
        <fullName evidence="7">Glutamate--tRNA ligase</fullName>
        <ecNumber evidence="7">6.1.1.17</ecNumber>
    </recommendedName>
    <alternativeName>
        <fullName evidence="7">Glutamyl-tRNA synthetase</fullName>
        <shortName evidence="7">GluRS</shortName>
    </alternativeName>
</protein>
<dbReference type="GO" id="GO:0005829">
    <property type="term" value="C:cytosol"/>
    <property type="evidence" value="ECO:0007669"/>
    <property type="project" value="TreeGrafter"/>
</dbReference>